<name>A0A849VA90_9GAMM</name>
<dbReference type="PROSITE" id="PS51186">
    <property type="entry name" value="GNAT"/>
    <property type="match status" value="1"/>
</dbReference>
<keyword evidence="3" id="KW-1185">Reference proteome</keyword>
<protein>
    <submittedName>
        <fullName evidence="2">GNAT family N-acetyltransferase</fullName>
    </submittedName>
</protein>
<keyword evidence="2" id="KW-0808">Transferase</keyword>
<sequence>MQYLTTNTAEILKHFDTIHNYIEQSYWAEHIPKKTLQKAIENSVNFAVIEEEVGLLAFARVITDKATFGYLADVFVLPDFRGQGLSKKILSEVISHPELQGLRRTMLATRDAHSLYTQFGFEQVTDAKPLMQIHKPDIYVKKI</sequence>
<dbReference type="CDD" id="cd04301">
    <property type="entry name" value="NAT_SF"/>
    <property type="match status" value="1"/>
</dbReference>
<feature type="domain" description="N-acetyltransferase" evidence="1">
    <location>
        <begin position="4"/>
        <end position="143"/>
    </location>
</feature>
<dbReference type="EMBL" id="JABBPG010000001">
    <property type="protein sequence ID" value="NOU49690.1"/>
    <property type="molecule type" value="Genomic_DNA"/>
</dbReference>
<dbReference type="Gene3D" id="3.40.630.30">
    <property type="match status" value="1"/>
</dbReference>
<comment type="caution">
    <text evidence="2">The sequence shown here is derived from an EMBL/GenBank/DDBJ whole genome shotgun (WGS) entry which is preliminary data.</text>
</comment>
<evidence type="ECO:0000313" key="3">
    <source>
        <dbReference type="Proteomes" id="UP000586305"/>
    </source>
</evidence>
<dbReference type="GO" id="GO:0016747">
    <property type="term" value="F:acyltransferase activity, transferring groups other than amino-acyl groups"/>
    <property type="evidence" value="ECO:0007669"/>
    <property type="project" value="InterPro"/>
</dbReference>
<dbReference type="SUPFAM" id="SSF55729">
    <property type="entry name" value="Acyl-CoA N-acyltransferases (Nat)"/>
    <property type="match status" value="1"/>
</dbReference>
<dbReference type="InterPro" id="IPR000182">
    <property type="entry name" value="GNAT_dom"/>
</dbReference>
<dbReference type="PANTHER" id="PTHR43233">
    <property type="entry name" value="FAMILY N-ACETYLTRANSFERASE, PUTATIVE (AFU_ORTHOLOGUE AFUA_6G03350)-RELATED"/>
    <property type="match status" value="1"/>
</dbReference>
<gene>
    <name evidence="2" type="ORF">HG263_03965</name>
</gene>
<organism evidence="2 3">
    <name type="scientific">Pseudoalteromonas caenipelagi</name>
    <dbReference type="NCBI Taxonomy" id="2726988"/>
    <lineage>
        <taxon>Bacteria</taxon>
        <taxon>Pseudomonadati</taxon>
        <taxon>Pseudomonadota</taxon>
        <taxon>Gammaproteobacteria</taxon>
        <taxon>Alteromonadales</taxon>
        <taxon>Pseudoalteromonadaceae</taxon>
        <taxon>Pseudoalteromonas</taxon>
    </lineage>
</organism>
<dbReference type="Proteomes" id="UP000586305">
    <property type="component" value="Unassembled WGS sequence"/>
</dbReference>
<accession>A0A849VA90</accession>
<dbReference type="RefSeq" id="WP_171624749.1">
    <property type="nucleotide sequence ID" value="NZ_JABBPG010000001.1"/>
</dbReference>
<dbReference type="Pfam" id="PF13508">
    <property type="entry name" value="Acetyltransf_7"/>
    <property type="match status" value="1"/>
</dbReference>
<dbReference type="AlphaFoldDB" id="A0A849VA90"/>
<dbReference type="PANTHER" id="PTHR43233:SF1">
    <property type="entry name" value="FAMILY N-ACETYLTRANSFERASE, PUTATIVE (AFU_ORTHOLOGUE AFUA_6G03350)-RELATED"/>
    <property type="match status" value="1"/>
</dbReference>
<evidence type="ECO:0000259" key="1">
    <source>
        <dbReference type="PROSITE" id="PS51186"/>
    </source>
</evidence>
<proteinExistence type="predicted"/>
<dbReference type="InterPro" id="IPR053144">
    <property type="entry name" value="Acetyltransferase_Butenolide"/>
</dbReference>
<evidence type="ECO:0000313" key="2">
    <source>
        <dbReference type="EMBL" id="NOU49690.1"/>
    </source>
</evidence>
<dbReference type="InterPro" id="IPR016181">
    <property type="entry name" value="Acyl_CoA_acyltransferase"/>
</dbReference>
<reference evidence="2 3" key="1">
    <citation type="submission" date="2020-04" db="EMBL/GenBank/DDBJ databases">
        <title>Pseudoalteromonas caenipelagi sp. nov., isolated from a tidal flat.</title>
        <authorList>
            <person name="Park S."/>
            <person name="Yoon J.-H."/>
        </authorList>
    </citation>
    <scope>NUCLEOTIDE SEQUENCE [LARGE SCALE GENOMIC DNA]</scope>
    <source>
        <strain evidence="2 3">JBTF-M23</strain>
    </source>
</reference>